<reference evidence="3 4" key="1">
    <citation type="submission" date="2018-08" db="EMBL/GenBank/DDBJ databases">
        <title>Comparative analysis of Burkholderia isolates from Puerto Rico.</title>
        <authorList>
            <person name="Hall C."/>
            <person name="Sahl J."/>
            <person name="Wagner D."/>
        </authorList>
    </citation>
    <scope>NUCLEOTIDE SEQUENCE [LARGE SCALE GENOMIC DNA]</scope>
    <source>
        <strain evidence="3 4">Bp8964</strain>
    </source>
</reference>
<evidence type="ECO:0008006" key="5">
    <source>
        <dbReference type="Google" id="ProtNLM"/>
    </source>
</evidence>
<dbReference type="AlphaFoldDB" id="A0AB74DA47"/>
<dbReference type="Gene3D" id="3.40.50.2000">
    <property type="entry name" value="Glycogen Phosphorylase B"/>
    <property type="match status" value="2"/>
</dbReference>
<dbReference type="InterPro" id="IPR002201">
    <property type="entry name" value="Glyco_trans_9"/>
</dbReference>
<dbReference type="PANTHER" id="PTHR30160">
    <property type="entry name" value="TETRAACYLDISACCHARIDE 4'-KINASE-RELATED"/>
    <property type="match status" value="1"/>
</dbReference>
<dbReference type="Pfam" id="PF01075">
    <property type="entry name" value="Glyco_transf_9"/>
    <property type="match status" value="1"/>
</dbReference>
<dbReference type="CDD" id="cd03789">
    <property type="entry name" value="GT9_LPS_heptosyltransferase"/>
    <property type="match status" value="1"/>
</dbReference>
<evidence type="ECO:0000256" key="2">
    <source>
        <dbReference type="ARBA" id="ARBA00022679"/>
    </source>
</evidence>
<comment type="caution">
    <text evidence="3">The sequence shown here is derived from an EMBL/GenBank/DDBJ whole genome shotgun (WGS) entry which is preliminary data.</text>
</comment>
<evidence type="ECO:0000256" key="1">
    <source>
        <dbReference type="ARBA" id="ARBA00022676"/>
    </source>
</evidence>
<sequence>MTDVAVVKPDHLGDFVLSVPALRALQQKFGNYDLYAAPGNRFLLEHFLPEGPVLHPTKLAHLQKDGIGEGMPELIAQLKPYSLIVFLRDDGFCHEAASILGTRAVVPRSDNVTHETRIQQRVTEPLTGKYSRSSLMWPAAGSAPQWPSALRTVGISLSAGFFANKIPATTWMRLAQSLQSKLGIAIKLIGGPLEADELRMLARMLNLADSDVILGGAKLSDFHARVGECDVVVGADSGTLHLVSVCRPVLGVFTSSPWQRFSPFGASNRVLYSDVPCSPCIQFSKDAYNGCVIRECAALITAPDIEAALLASGPGAKPKLGRLLHFVCGPSHI</sequence>
<dbReference type="GO" id="GO:0005829">
    <property type="term" value="C:cytosol"/>
    <property type="evidence" value="ECO:0007669"/>
    <property type="project" value="TreeGrafter"/>
</dbReference>
<dbReference type="SUPFAM" id="SSF53756">
    <property type="entry name" value="UDP-Glycosyltransferase/glycogen phosphorylase"/>
    <property type="match status" value="1"/>
</dbReference>
<dbReference type="EMBL" id="QTNY01000007">
    <property type="protein sequence ID" value="RQP79301.1"/>
    <property type="molecule type" value="Genomic_DNA"/>
</dbReference>
<dbReference type="GO" id="GO:0009244">
    <property type="term" value="P:lipopolysaccharide core region biosynthetic process"/>
    <property type="evidence" value="ECO:0007669"/>
    <property type="project" value="TreeGrafter"/>
</dbReference>
<keyword evidence="1" id="KW-0328">Glycosyltransferase</keyword>
<evidence type="ECO:0000313" key="3">
    <source>
        <dbReference type="EMBL" id="RQP79301.1"/>
    </source>
</evidence>
<evidence type="ECO:0000313" key="4">
    <source>
        <dbReference type="Proteomes" id="UP000273734"/>
    </source>
</evidence>
<accession>A0AB74DA47</accession>
<organism evidence="3 4">
    <name type="scientific">Burkholderia ubonensis</name>
    <dbReference type="NCBI Taxonomy" id="101571"/>
    <lineage>
        <taxon>Bacteria</taxon>
        <taxon>Pseudomonadati</taxon>
        <taxon>Pseudomonadota</taxon>
        <taxon>Betaproteobacteria</taxon>
        <taxon>Burkholderiales</taxon>
        <taxon>Burkholderiaceae</taxon>
        <taxon>Burkholderia</taxon>
        <taxon>Burkholderia cepacia complex</taxon>
    </lineage>
</organism>
<proteinExistence type="predicted"/>
<dbReference type="Proteomes" id="UP000273734">
    <property type="component" value="Unassembled WGS sequence"/>
</dbReference>
<gene>
    <name evidence="3" type="ORF">DF015_12985</name>
</gene>
<keyword evidence="2" id="KW-0808">Transferase</keyword>
<protein>
    <recommendedName>
        <fullName evidence="5">Heptosyltransferase</fullName>
    </recommendedName>
</protein>
<dbReference type="RefSeq" id="WP_095412219.1">
    <property type="nucleotide sequence ID" value="NZ_NQMY01000065.1"/>
</dbReference>
<dbReference type="GO" id="GO:0008713">
    <property type="term" value="F:ADP-heptose-lipopolysaccharide heptosyltransferase activity"/>
    <property type="evidence" value="ECO:0007669"/>
    <property type="project" value="TreeGrafter"/>
</dbReference>
<name>A0AB74DA47_9BURK</name>
<dbReference type="InterPro" id="IPR051199">
    <property type="entry name" value="LPS_LOS_Heptosyltrfase"/>
</dbReference>